<dbReference type="FunFam" id="3.30.2410.10:FF:000003">
    <property type="entry name" value="probable E3 ubiquitin-protein ligase HERC4 isoform X1"/>
    <property type="match status" value="1"/>
</dbReference>
<evidence type="ECO:0000256" key="3">
    <source>
        <dbReference type="ARBA" id="ARBA00022679"/>
    </source>
</evidence>
<dbReference type="GO" id="GO:0000209">
    <property type="term" value="P:protein polyubiquitination"/>
    <property type="evidence" value="ECO:0007669"/>
    <property type="project" value="InterPro"/>
</dbReference>
<dbReference type="Gene3D" id="3.90.1750.10">
    <property type="entry name" value="Hect, E3 ligase catalytic domains"/>
    <property type="match status" value="2"/>
</dbReference>
<evidence type="ECO:0000259" key="6">
    <source>
        <dbReference type="PROSITE" id="PS50237"/>
    </source>
</evidence>
<evidence type="ECO:0000256" key="4">
    <source>
        <dbReference type="ARBA" id="ARBA00022786"/>
    </source>
</evidence>
<dbReference type="EC" id="2.3.2.26" evidence="2"/>
<dbReference type="InterPro" id="IPR035983">
    <property type="entry name" value="Hect_E3_ubiquitin_ligase"/>
</dbReference>
<dbReference type="SUPFAM" id="SSF56204">
    <property type="entry name" value="Hect, E3 ligase catalytic domain"/>
    <property type="match status" value="1"/>
</dbReference>
<evidence type="ECO:0000313" key="7">
    <source>
        <dbReference type="EMBL" id="KAJ2806511.1"/>
    </source>
</evidence>
<feature type="domain" description="HECT" evidence="6">
    <location>
        <begin position="728"/>
        <end position="1134"/>
    </location>
</feature>
<evidence type="ECO:0000256" key="5">
    <source>
        <dbReference type="PROSITE-ProRule" id="PRU00104"/>
    </source>
</evidence>
<dbReference type="Proteomes" id="UP001140094">
    <property type="component" value="Unassembled WGS sequence"/>
</dbReference>
<dbReference type="InterPro" id="IPR000569">
    <property type="entry name" value="HECT_dom"/>
</dbReference>
<gene>
    <name evidence="7" type="ORF">H4R20_001662</name>
</gene>
<evidence type="ECO:0000256" key="2">
    <source>
        <dbReference type="ARBA" id="ARBA00012485"/>
    </source>
</evidence>
<keyword evidence="4 5" id="KW-0833">Ubl conjugation pathway</keyword>
<dbReference type="GO" id="GO:0061630">
    <property type="term" value="F:ubiquitin protein ligase activity"/>
    <property type="evidence" value="ECO:0007669"/>
    <property type="project" value="UniProtKB-EC"/>
</dbReference>
<accession>A0A9W8HWY2</accession>
<dbReference type="Gene3D" id="3.30.2160.10">
    <property type="entry name" value="Hect, E3 ligase catalytic domain"/>
    <property type="match status" value="2"/>
</dbReference>
<dbReference type="OrthoDB" id="8068875at2759"/>
<proteinExistence type="predicted"/>
<dbReference type="PANTHER" id="PTHR45700">
    <property type="entry name" value="UBIQUITIN-PROTEIN LIGASE E3C"/>
    <property type="match status" value="1"/>
</dbReference>
<dbReference type="EMBL" id="JANBUO010000184">
    <property type="protein sequence ID" value="KAJ2806511.1"/>
    <property type="molecule type" value="Genomic_DNA"/>
</dbReference>
<dbReference type="Pfam" id="PF00632">
    <property type="entry name" value="HECT"/>
    <property type="match status" value="1"/>
</dbReference>
<organism evidence="7 8">
    <name type="scientific">Coemansia guatemalensis</name>
    <dbReference type="NCBI Taxonomy" id="2761395"/>
    <lineage>
        <taxon>Eukaryota</taxon>
        <taxon>Fungi</taxon>
        <taxon>Fungi incertae sedis</taxon>
        <taxon>Zoopagomycota</taxon>
        <taxon>Kickxellomycotina</taxon>
        <taxon>Kickxellomycetes</taxon>
        <taxon>Kickxellales</taxon>
        <taxon>Kickxellaceae</taxon>
        <taxon>Coemansia</taxon>
    </lineage>
</organism>
<reference evidence="7" key="1">
    <citation type="submission" date="2022-07" db="EMBL/GenBank/DDBJ databases">
        <title>Phylogenomic reconstructions and comparative analyses of Kickxellomycotina fungi.</title>
        <authorList>
            <person name="Reynolds N.K."/>
            <person name="Stajich J.E."/>
            <person name="Barry K."/>
            <person name="Grigoriev I.V."/>
            <person name="Crous P."/>
            <person name="Smith M.E."/>
        </authorList>
    </citation>
    <scope>NUCLEOTIDE SEQUENCE</scope>
    <source>
        <strain evidence="7">NRRL 1565</strain>
    </source>
</reference>
<name>A0A9W8HWY2_9FUNG</name>
<dbReference type="Gene3D" id="3.30.2410.10">
    <property type="entry name" value="Hect, E3 ligase catalytic domain"/>
    <property type="match status" value="1"/>
</dbReference>
<evidence type="ECO:0000313" key="8">
    <source>
        <dbReference type="Proteomes" id="UP001140094"/>
    </source>
</evidence>
<keyword evidence="8" id="KW-1185">Reference proteome</keyword>
<dbReference type="SMART" id="SM00119">
    <property type="entry name" value="HECTc"/>
    <property type="match status" value="1"/>
</dbReference>
<evidence type="ECO:0000256" key="1">
    <source>
        <dbReference type="ARBA" id="ARBA00000885"/>
    </source>
</evidence>
<keyword evidence="3" id="KW-0808">Transferase</keyword>
<dbReference type="AlphaFoldDB" id="A0A9W8HWY2"/>
<sequence>MKEVDGEPRQLVLTTDARQEAWLAWAEEAANDTTLRQALKNPVLRGLLQPLSRTAARALPTDDIGGTCCRDPATHGKALLARLTRMFSLQMLNGCPATSNNTGGSAGCTVRFCRSNPLYAPRLKAMRRFSVDMLAMELARRAAERPNCAELQPHTFEIHRTPSPADIEDSSKISQAKGGTFVYTFARCMQRLLGFADAAGQLEEGGGRLKLHAQQRVPTRRLPEPAMRPEALGSARKFSATQHTPRMSPTGKILPAGPSLLVCSAQRQDQLAERDAALLAGLAAAVPDALRTCDDSANPVLGVSRLNAHSAPLVASTGGRLLRNTLALTMSTPRELSRCFVADAASVDGNRAELRIDIAAATDFFDSVFGYECVDRSLLLSTACRALSTCLASVEGVLSQTPVSHDAVDFSVARTLAIAALFLGSSAACTDSSHMPSAVVALQSRLARLIVRHIYGGGSTENVRTQQPSRLGWYSMFARDSDLRRQWVRWWARVPAAVARRWIEAMKADAQDSVSCLFGGLATDNTVASRVAEDPVRWAGALELLRLMHEASQLLRDHQLGFSHRHTQSENDTPIDIDEFVCTPIVSRFDLRKELQRWMENMRQRASTQHSSTTNWDQHTEENIFSIFQYPFVFGIHDKMALHSLESYERMRIRYLGARVRRDELSRSQQMLNIDMHAEHLVRAGVQPNWPLLASNRLAISRATLQFLVLSVRRSRLVQDTMDMLSAGLDHIRFPLKVRFVAGGEDGYDLGGLQKELLTLLLPMLLSPDRGLFVFANDNIGAGHTRTADFLWPNAASPHTLRDFELVGALLGVAFANDLPMDLSLAPLLVSQLAFGGSYCAAAVARYPLDALMLRVGRVFPALADGLQKLLDWDESTQGLVEDVFCRSFSVTVPDPLHVWRQRRNDALSSNNRTRSVAASSSAALRLLEPFAHLPLPQLDEENSSSTSETITFALSGDGSTEVTGANRRAYVRRYLEFIAFEHARAQIDALQRGFERTANGLVYRMLRPDELEHIFYGPGNSAPIDVTELKRITTYEEYLPSDPTVQMFWRIVHGFSQEQLRQLLSFVTASDRIPLAGYDGISFVIQRNGSDSDRLPTATTCFSRLLLPAYDSESKMRRLLLTSIENTSGFGLL</sequence>
<comment type="caution">
    <text evidence="7">The sequence shown here is derived from an EMBL/GenBank/DDBJ whole genome shotgun (WGS) entry which is preliminary data.</text>
</comment>
<feature type="active site" description="Glycyl thioester intermediate" evidence="5">
    <location>
        <position position="1102"/>
    </location>
</feature>
<protein>
    <recommendedName>
        <fullName evidence="2">HECT-type E3 ubiquitin transferase</fullName>
        <ecNumber evidence="2">2.3.2.26</ecNumber>
    </recommendedName>
</protein>
<comment type="catalytic activity">
    <reaction evidence="1">
        <text>S-ubiquitinyl-[E2 ubiquitin-conjugating enzyme]-L-cysteine + [acceptor protein]-L-lysine = [E2 ubiquitin-conjugating enzyme]-L-cysteine + N(6)-ubiquitinyl-[acceptor protein]-L-lysine.</text>
        <dbReference type="EC" id="2.3.2.26"/>
    </reaction>
</comment>
<dbReference type="PROSITE" id="PS50237">
    <property type="entry name" value="HECT"/>
    <property type="match status" value="1"/>
</dbReference>
<dbReference type="InterPro" id="IPR044611">
    <property type="entry name" value="E3A/B/C-like"/>
</dbReference>